<gene>
    <name evidence="2" type="ORF">OLEA9_A094459</name>
</gene>
<feature type="compositionally biased region" description="Polar residues" evidence="1">
    <location>
        <begin position="100"/>
        <end position="115"/>
    </location>
</feature>
<dbReference type="AlphaFoldDB" id="A0A8S0QEF4"/>
<proteinExistence type="predicted"/>
<evidence type="ECO:0000313" key="3">
    <source>
        <dbReference type="Proteomes" id="UP000594638"/>
    </source>
</evidence>
<name>A0A8S0QEF4_OLEEU</name>
<dbReference type="EMBL" id="CACTIH010001850">
    <property type="protein sequence ID" value="CAA2965911.1"/>
    <property type="molecule type" value="Genomic_DNA"/>
</dbReference>
<keyword evidence="3" id="KW-1185">Reference proteome</keyword>
<sequence length="140" mass="15233">MLDDSASLDEEDTVAVLYTPVASANPVLVSNRDRDKLQKDVVGKLSERSKIFQKSSLSSPVRRESAGLSTQTLSSIAQKFMKNSIAKSSQSIDESLRASYHNSSPGLSTPKSGRSLSKLGRDDNMTFRSPSVREGSNPPW</sequence>
<dbReference type="Proteomes" id="UP000594638">
    <property type="component" value="Unassembled WGS sequence"/>
</dbReference>
<accession>A0A8S0QEF4</accession>
<organism evidence="2 3">
    <name type="scientific">Olea europaea subsp. europaea</name>
    <dbReference type="NCBI Taxonomy" id="158383"/>
    <lineage>
        <taxon>Eukaryota</taxon>
        <taxon>Viridiplantae</taxon>
        <taxon>Streptophyta</taxon>
        <taxon>Embryophyta</taxon>
        <taxon>Tracheophyta</taxon>
        <taxon>Spermatophyta</taxon>
        <taxon>Magnoliopsida</taxon>
        <taxon>eudicotyledons</taxon>
        <taxon>Gunneridae</taxon>
        <taxon>Pentapetalae</taxon>
        <taxon>asterids</taxon>
        <taxon>lamiids</taxon>
        <taxon>Lamiales</taxon>
        <taxon>Oleaceae</taxon>
        <taxon>Oleeae</taxon>
        <taxon>Olea</taxon>
    </lineage>
</organism>
<feature type="region of interest" description="Disordered" evidence="1">
    <location>
        <begin position="91"/>
        <end position="140"/>
    </location>
</feature>
<comment type="caution">
    <text evidence="2">The sequence shown here is derived from an EMBL/GenBank/DDBJ whole genome shotgun (WGS) entry which is preliminary data.</text>
</comment>
<evidence type="ECO:0000256" key="1">
    <source>
        <dbReference type="SAM" id="MobiDB-lite"/>
    </source>
</evidence>
<reference evidence="2 3" key="1">
    <citation type="submission" date="2019-12" db="EMBL/GenBank/DDBJ databases">
        <authorList>
            <person name="Alioto T."/>
            <person name="Alioto T."/>
            <person name="Gomez Garrido J."/>
        </authorList>
    </citation>
    <scope>NUCLEOTIDE SEQUENCE [LARGE SCALE GENOMIC DNA]</scope>
</reference>
<protein>
    <submittedName>
        <fullName evidence="2">Uncharacterized protein</fullName>
    </submittedName>
</protein>
<dbReference type="OrthoDB" id="19679at2759"/>
<dbReference type="Gramene" id="OE9A094459T1">
    <property type="protein sequence ID" value="OE9A094459C1"/>
    <property type="gene ID" value="OE9A094459"/>
</dbReference>
<evidence type="ECO:0000313" key="2">
    <source>
        <dbReference type="EMBL" id="CAA2965911.1"/>
    </source>
</evidence>